<gene>
    <name evidence="2" type="ORF">PENSOL_c033G10476</name>
</gene>
<dbReference type="EMBL" id="MDYO01000033">
    <property type="protein sequence ID" value="OQD93305.1"/>
    <property type="molecule type" value="Genomic_DNA"/>
</dbReference>
<evidence type="ECO:0000313" key="2">
    <source>
        <dbReference type="EMBL" id="OQD93305.1"/>
    </source>
</evidence>
<organism evidence="2 3">
    <name type="scientific">Penicillium solitum</name>
    <dbReference type="NCBI Taxonomy" id="60172"/>
    <lineage>
        <taxon>Eukaryota</taxon>
        <taxon>Fungi</taxon>
        <taxon>Dikarya</taxon>
        <taxon>Ascomycota</taxon>
        <taxon>Pezizomycotina</taxon>
        <taxon>Eurotiomycetes</taxon>
        <taxon>Eurotiomycetidae</taxon>
        <taxon>Eurotiales</taxon>
        <taxon>Aspergillaceae</taxon>
        <taxon>Penicillium</taxon>
    </lineage>
</organism>
<feature type="region of interest" description="Disordered" evidence="1">
    <location>
        <begin position="475"/>
        <end position="497"/>
    </location>
</feature>
<comment type="caution">
    <text evidence="2">The sequence shown here is derived from an EMBL/GenBank/DDBJ whole genome shotgun (WGS) entry which is preliminary data.</text>
</comment>
<dbReference type="Proteomes" id="UP000191612">
    <property type="component" value="Unassembled WGS sequence"/>
</dbReference>
<proteinExistence type="predicted"/>
<dbReference type="STRING" id="60172.A0A1V6QVR7"/>
<dbReference type="AlphaFoldDB" id="A0A1V6QVR7"/>
<evidence type="ECO:0000313" key="3">
    <source>
        <dbReference type="Proteomes" id="UP000191612"/>
    </source>
</evidence>
<dbReference type="OrthoDB" id="4329446at2759"/>
<feature type="compositionally biased region" description="Gly residues" evidence="1">
    <location>
        <begin position="477"/>
        <end position="497"/>
    </location>
</feature>
<name>A0A1V6QVR7_9EURO</name>
<sequence length="497" mass="53813">MNRPRRAAATKPPGHYAPTSPAKKRKASDTASASARKKGKQKAQPMVDGMGVSIPGPVPGPSAAVPIPVITPTPVDPAALALDLNKSYEGQIPPPTRPIRQTRWQQPAANPIMFIQDTPKGWNDKEPDLDPDDLNAQIARCRERISDNIITRTFHHRLRELLREQKRRDAMMALEPAGLSWPVVLRLQTLQGTLAWLQSENDQYELVANVTNIMAAYRSGQLRWNPGLVTYWSRGAQLCHPRPFRWDEFKIINAQYAGHTGFWVEGLQGPGPGDQMAEWIATPYPGTAIFSAYMDIAIQLPESTIVPSGAFNPVQTSLPNSLNFLDDTGASTMQINKSDMDNLIIDNRDPLGNDPPLPPLLGSMSIVVANGGVINLICRQFEVNMYDSVADSLLSILWHPVQVLIHDDTNTKAILRLNGPWPRHRMYSASAPDGTSYSYFGDVHPRFLNVPTVGPVQMTSALPDLPLDPVPAAGGKAAAGGGAAAAGGAAGGGKAVP</sequence>
<evidence type="ECO:0000256" key="1">
    <source>
        <dbReference type="SAM" id="MobiDB-lite"/>
    </source>
</evidence>
<reference evidence="3" key="1">
    <citation type="journal article" date="2017" name="Nat. Microbiol.">
        <title>Global analysis of biosynthetic gene clusters reveals vast potential of secondary metabolite production in Penicillium species.</title>
        <authorList>
            <person name="Nielsen J.C."/>
            <person name="Grijseels S."/>
            <person name="Prigent S."/>
            <person name="Ji B."/>
            <person name="Dainat J."/>
            <person name="Nielsen K.F."/>
            <person name="Frisvad J.C."/>
            <person name="Workman M."/>
            <person name="Nielsen J."/>
        </authorList>
    </citation>
    <scope>NUCLEOTIDE SEQUENCE [LARGE SCALE GENOMIC DNA]</scope>
    <source>
        <strain evidence="3">IBT 29525</strain>
    </source>
</reference>
<accession>A0A1V6QVR7</accession>
<feature type="region of interest" description="Disordered" evidence="1">
    <location>
        <begin position="1"/>
        <end position="55"/>
    </location>
</feature>
<protein>
    <submittedName>
        <fullName evidence="2">Uncharacterized protein</fullName>
    </submittedName>
</protein>
<keyword evidence="3" id="KW-1185">Reference proteome</keyword>